<feature type="domain" description="Succinylglutamate desuccinylase/Aspartoacylase catalytic" evidence="5">
    <location>
        <begin position="29"/>
        <end position="118"/>
    </location>
</feature>
<dbReference type="PANTHER" id="PTHR37326">
    <property type="entry name" value="BLL3975 PROTEIN"/>
    <property type="match status" value="1"/>
</dbReference>
<dbReference type="Gene3D" id="3.40.630.10">
    <property type="entry name" value="Zn peptidases"/>
    <property type="match status" value="1"/>
</dbReference>
<dbReference type="GO" id="GO:0046872">
    <property type="term" value="F:metal ion binding"/>
    <property type="evidence" value="ECO:0007669"/>
    <property type="project" value="UniProtKB-KW"/>
</dbReference>
<organism evidence="6 7">
    <name type="scientific">Ruminococcus albus</name>
    <dbReference type="NCBI Taxonomy" id="1264"/>
    <lineage>
        <taxon>Bacteria</taxon>
        <taxon>Bacillati</taxon>
        <taxon>Bacillota</taxon>
        <taxon>Clostridia</taxon>
        <taxon>Eubacteriales</taxon>
        <taxon>Oscillospiraceae</taxon>
        <taxon>Ruminococcus</taxon>
    </lineage>
</organism>
<dbReference type="AlphaFoldDB" id="A0A1I1RWX5"/>
<comment type="cofactor">
    <cofactor evidence="1">
        <name>Zn(2+)</name>
        <dbReference type="ChEBI" id="CHEBI:29105"/>
    </cofactor>
</comment>
<dbReference type="OrthoDB" id="9782876at2"/>
<evidence type="ECO:0000259" key="5">
    <source>
        <dbReference type="Pfam" id="PF24827"/>
    </source>
</evidence>
<dbReference type="PANTHER" id="PTHR37326:SF1">
    <property type="entry name" value="BLL3975 PROTEIN"/>
    <property type="match status" value="1"/>
</dbReference>
<evidence type="ECO:0000256" key="3">
    <source>
        <dbReference type="ARBA" id="ARBA00022801"/>
    </source>
</evidence>
<name>A0A1I1RWX5_RUMAL</name>
<dbReference type="CDD" id="cd06253">
    <property type="entry name" value="M14_ASTE_ASPA-like"/>
    <property type="match status" value="1"/>
</dbReference>
<reference evidence="6 7" key="1">
    <citation type="submission" date="2016-10" db="EMBL/GenBank/DDBJ databases">
        <authorList>
            <person name="de Groot N.N."/>
        </authorList>
    </citation>
    <scope>NUCLEOTIDE SEQUENCE [LARGE SCALE GENOMIC DNA]</scope>
    <source>
        <strain evidence="6 7">AR67</strain>
    </source>
</reference>
<evidence type="ECO:0000256" key="4">
    <source>
        <dbReference type="ARBA" id="ARBA00022833"/>
    </source>
</evidence>
<dbReference type="SUPFAM" id="SSF53187">
    <property type="entry name" value="Zn-dependent exopeptidases"/>
    <property type="match status" value="1"/>
</dbReference>
<dbReference type="Proteomes" id="UP000182192">
    <property type="component" value="Unassembled WGS sequence"/>
</dbReference>
<dbReference type="GO" id="GO:0016788">
    <property type="term" value="F:hydrolase activity, acting on ester bonds"/>
    <property type="evidence" value="ECO:0007669"/>
    <property type="project" value="InterPro"/>
</dbReference>
<dbReference type="InterPro" id="IPR055438">
    <property type="entry name" value="AstE_AspA_cat"/>
</dbReference>
<evidence type="ECO:0000256" key="2">
    <source>
        <dbReference type="ARBA" id="ARBA00022723"/>
    </source>
</evidence>
<proteinExistence type="predicted"/>
<evidence type="ECO:0000313" key="6">
    <source>
        <dbReference type="EMBL" id="SFD38597.1"/>
    </source>
</evidence>
<keyword evidence="2" id="KW-0479">Metal-binding</keyword>
<protein>
    <recommendedName>
        <fullName evidence="5">Succinylglutamate desuccinylase/Aspartoacylase catalytic domain-containing protein</fullName>
    </recommendedName>
</protein>
<keyword evidence="4" id="KW-0862">Zinc</keyword>
<evidence type="ECO:0000256" key="1">
    <source>
        <dbReference type="ARBA" id="ARBA00001947"/>
    </source>
</evidence>
<dbReference type="RefSeq" id="WP_074963489.1">
    <property type="nucleotide sequence ID" value="NZ_FOKQ01000075.1"/>
</dbReference>
<keyword evidence="3" id="KW-0378">Hydrolase</keyword>
<gene>
    <name evidence="6" type="ORF">SAMN02910406_03789</name>
</gene>
<dbReference type="Pfam" id="PF24827">
    <property type="entry name" value="AstE_AspA_cat"/>
    <property type="match status" value="1"/>
</dbReference>
<sequence>MKKSILFSLRSPYREQLDIVGFHFGHGKKALAIVGAMRGNEVQQMYVCSRMVQALKKLGSSGKLAEDTEILVVPCVNYYSMNIGKRFWAMDNTDINRMFPGYDQGETTQRIADGVFSQIKGYEYGIQLASFYQPGIFLPHVKMMDTGFTDPEIMKDFGLEFGIIRKPRPYDTTTLNFNWQVWETKAFSVYANATDVIDVKAADEAVNAILRFMNNRGIVSAKTPPGYITEILDESQTQQLRSEAAGLFFRVTDIGKNVENGDVLGRIYDPLDGELVAEIRTPVSGTVYFAYNSPLINAKTVCFKIIK</sequence>
<evidence type="ECO:0000313" key="7">
    <source>
        <dbReference type="Proteomes" id="UP000182192"/>
    </source>
</evidence>
<accession>A0A1I1RWX5</accession>
<dbReference type="EMBL" id="FOKQ01000075">
    <property type="protein sequence ID" value="SFD38597.1"/>
    <property type="molecule type" value="Genomic_DNA"/>
</dbReference>
<dbReference type="InterPro" id="IPR053138">
    <property type="entry name" value="N-alpha-Ac-DABA_deacetylase"/>
</dbReference>